<dbReference type="InterPro" id="IPR036412">
    <property type="entry name" value="HAD-like_sf"/>
</dbReference>
<dbReference type="GO" id="GO:0046872">
    <property type="term" value="F:metal ion binding"/>
    <property type="evidence" value="ECO:0007669"/>
    <property type="project" value="UniProtKB-KW"/>
</dbReference>
<dbReference type="RefSeq" id="WP_084354816.1">
    <property type="nucleotide sequence ID" value="NZ_FWYD01000026.1"/>
</dbReference>
<comment type="pathway">
    <text evidence="3 10">Organic acid metabolism; glycolate biosynthesis; glycolate from 2-phosphoglycolate: step 1/1.</text>
</comment>
<evidence type="ECO:0000256" key="10">
    <source>
        <dbReference type="HAMAP-Rule" id="MF_00495"/>
    </source>
</evidence>
<dbReference type="EMBL" id="FWYD01000026">
    <property type="protein sequence ID" value="SMD07297.1"/>
    <property type="molecule type" value="Genomic_DNA"/>
</dbReference>
<proteinExistence type="inferred from homology"/>
<protein>
    <recommendedName>
        <fullName evidence="5 10">Phosphoglycolate phosphatase</fullName>
        <shortName evidence="10">PGP</shortName>
        <shortName evidence="10">PGPase</shortName>
        <ecNumber evidence="5 10">3.1.3.18</ecNumber>
    </recommendedName>
</protein>
<dbReference type="AlphaFoldDB" id="A0A1W2ECE0"/>
<reference evidence="11 12" key="1">
    <citation type="submission" date="2017-04" db="EMBL/GenBank/DDBJ databases">
        <authorList>
            <person name="Afonso C.L."/>
            <person name="Miller P.J."/>
            <person name="Scott M.A."/>
            <person name="Spackman E."/>
            <person name="Goraichik I."/>
            <person name="Dimitrov K.M."/>
            <person name="Suarez D.L."/>
            <person name="Swayne D.E."/>
        </authorList>
    </citation>
    <scope>NUCLEOTIDE SEQUENCE [LARGE SCALE GENOMIC DNA]</scope>
    <source>
        <strain evidence="11 12">CGMCC 1.12644</strain>
    </source>
</reference>
<dbReference type="InterPro" id="IPR041492">
    <property type="entry name" value="HAD_2"/>
</dbReference>
<dbReference type="UniPathway" id="UPA00865">
    <property type="reaction ID" value="UER00834"/>
</dbReference>
<keyword evidence="7 10" id="KW-0378">Hydrolase</keyword>
<dbReference type="Proteomes" id="UP000192330">
    <property type="component" value="Unassembled WGS sequence"/>
</dbReference>
<feature type="active site" description="Nucleophile" evidence="10">
    <location>
        <position position="8"/>
    </location>
</feature>
<feature type="binding site" evidence="10">
    <location>
        <position position="10"/>
    </location>
    <ligand>
        <name>Mg(2+)</name>
        <dbReference type="ChEBI" id="CHEBI:18420"/>
    </ligand>
</feature>
<evidence type="ECO:0000256" key="4">
    <source>
        <dbReference type="ARBA" id="ARBA00006171"/>
    </source>
</evidence>
<dbReference type="HAMAP" id="MF_00495">
    <property type="entry name" value="GPH_hydrolase_bact"/>
    <property type="match status" value="1"/>
</dbReference>
<dbReference type="GO" id="GO:0046295">
    <property type="term" value="P:glycolate biosynthetic process"/>
    <property type="evidence" value="ECO:0007669"/>
    <property type="project" value="UniProtKB-UniRule"/>
</dbReference>
<evidence type="ECO:0000313" key="12">
    <source>
        <dbReference type="Proteomes" id="UP000192330"/>
    </source>
</evidence>
<feature type="binding site" evidence="10">
    <location>
        <position position="164"/>
    </location>
    <ligand>
        <name>Mg(2+)</name>
        <dbReference type="ChEBI" id="CHEBI:18420"/>
    </ligand>
</feature>
<dbReference type="SUPFAM" id="SSF56784">
    <property type="entry name" value="HAD-like"/>
    <property type="match status" value="1"/>
</dbReference>
<comment type="cofactor">
    <cofactor evidence="2 10">
        <name>Mg(2+)</name>
        <dbReference type="ChEBI" id="CHEBI:18420"/>
    </cofactor>
</comment>
<dbReference type="GO" id="GO:0005975">
    <property type="term" value="P:carbohydrate metabolic process"/>
    <property type="evidence" value="ECO:0007669"/>
    <property type="project" value="InterPro"/>
</dbReference>
<dbReference type="PANTHER" id="PTHR43434:SF1">
    <property type="entry name" value="PHOSPHOGLYCOLATE PHOSPHATASE"/>
    <property type="match status" value="1"/>
</dbReference>
<gene>
    <name evidence="11" type="ORF">SAMN06295998_12613</name>
</gene>
<dbReference type="NCBIfam" id="TIGR01449">
    <property type="entry name" value="PGP_bact"/>
    <property type="match status" value="1"/>
</dbReference>
<dbReference type="STRING" id="1387277.SAMN06295998_12613"/>
<dbReference type="PRINTS" id="PR00413">
    <property type="entry name" value="HADHALOGNASE"/>
</dbReference>
<comment type="function">
    <text evidence="10">Specifically catalyzes the dephosphorylation of 2-phosphoglycolate. Is involved in the dissimilation of the intracellular 2-phosphoglycolate formed during the DNA repair of 3'-phosphoglycolate ends, a major class of DNA lesions induced by oxidative stress.</text>
</comment>
<evidence type="ECO:0000256" key="6">
    <source>
        <dbReference type="ARBA" id="ARBA00022723"/>
    </source>
</evidence>
<dbReference type="Gene3D" id="3.40.50.1000">
    <property type="entry name" value="HAD superfamily/HAD-like"/>
    <property type="match status" value="1"/>
</dbReference>
<keyword evidence="12" id="KW-1185">Reference proteome</keyword>
<feature type="binding site" evidence="10">
    <location>
        <position position="8"/>
    </location>
    <ligand>
        <name>Mg(2+)</name>
        <dbReference type="ChEBI" id="CHEBI:18420"/>
    </ligand>
</feature>
<keyword evidence="8 10" id="KW-0460">Magnesium</keyword>
<sequence length="223" mass="23702">MVATIAFDLDGTLIDSAPDIAHAVNAMLTEESAEMLTLAEVTGFIGNGLPHLVKLVVEARGMDMARHDALTACVLAHYTRAGSAYTVLYPQVRAALDALSTSGHRLTLCTNKPERAARDVLAHFGLESLFATVIGGDSLTTRKPDPAMLFAALGDDGPPIYVGDSEVDAETAQRAGVNFLLHTEGYRKSPAETLPHAARFDDFAQLPALVTQLLAQDSACQAR</sequence>
<dbReference type="OrthoDB" id="9793014at2"/>
<dbReference type="PANTHER" id="PTHR43434">
    <property type="entry name" value="PHOSPHOGLYCOLATE PHOSPHATASE"/>
    <property type="match status" value="1"/>
</dbReference>
<evidence type="ECO:0000256" key="1">
    <source>
        <dbReference type="ARBA" id="ARBA00000830"/>
    </source>
</evidence>
<keyword evidence="6 10" id="KW-0479">Metal-binding</keyword>
<evidence type="ECO:0000256" key="9">
    <source>
        <dbReference type="ARBA" id="ARBA00023277"/>
    </source>
</evidence>
<evidence type="ECO:0000256" key="2">
    <source>
        <dbReference type="ARBA" id="ARBA00001946"/>
    </source>
</evidence>
<dbReference type="SFLD" id="SFLDG01129">
    <property type="entry name" value="C1.5:_HAD__Beta-PGM__Phosphata"/>
    <property type="match status" value="1"/>
</dbReference>
<dbReference type="EC" id="3.1.3.18" evidence="5 10"/>
<comment type="similarity">
    <text evidence="4 10">Belongs to the HAD-like hydrolase superfamily. CbbY/CbbZ/Gph/YieH family.</text>
</comment>
<evidence type="ECO:0000256" key="5">
    <source>
        <dbReference type="ARBA" id="ARBA00013078"/>
    </source>
</evidence>
<dbReference type="InterPro" id="IPR006439">
    <property type="entry name" value="HAD-SF_hydro_IA"/>
</dbReference>
<dbReference type="SFLD" id="SFLDS00003">
    <property type="entry name" value="Haloacid_Dehalogenase"/>
    <property type="match status" value="1"/>
</dbReference>
<comment type="catalytic activity">
    <reaction evidence="1 10">
        <text>2-phosphoglycolate + H2O = glycolate + phosphate</text>
        <dbReference type="Rhea" id="RHEA:14369"/>
        <dbReference type="ChEBI" id="CHEBI:15377"/>
        <dbReference type="ChEBI" id="CHEBI:29805"/>
        <dbReference type="ChEBI" id="CHEBI:43474"/>
        <dbReference type="ChEBI" id="CHEBI:58033"/>
        <dbReference type="EC" id="3.1.3.18"/>
    </reaction>
</comment>
<dbReference type="InterPro" id="IPR050155">
    <property type="entry name" value="HAD-like_hydrolase_sf"/>
</dbReference>
<dbReference type="InterPro" id="IPR023198">
    <property type="entry name" value="PGP-like_dom2"/>
</dbReference>
<organism evidence="11 12">
    <name type="scientific">Primorskyibacter flagellatus</name>
    <dbReference type="NCBI Taxonomy" id="1387277"/>
    <lineage>
        <taxon>Bacteria</taxon>
        <taxon>Pseudomonadati</taxon>
        <taxon>Pseudomonadota</taxon>
        <taxon>Alphaproteobacteria</taxon>
        <taxon>Rhodobacterales</taxon>
        <taxon>Roseobacteraceae</taxon>
        <taxon>Primorskyibacter</taxon>
    </lineage>
</organism>
<dbReference type="GO" id="GO:0008967">
    <property type="term" value="F:phosphoglycolate phosphatase activity"/>
    <property type="evidence" value="ECO:0007669"/>
    <property type="project" value="UniProtKB-UniRule"/>
</dbReference>
<dbReference type="InterPro" id="IPR037512">
    <property type="entry name" value="PGPase_prok"/>
</dbReference>
<evidence type="ECO:0000256" key="3">
    <source>
        <dbReference type="ARBA" id="ARBA00004818"/>
    </source>
</evidence>
<dbReference type="Pfam" id="PF13419">
    <property type="entry name" value="HAD_2"/>
    <property type="match status" value="1"/>
</dbReference>
<dbReference type="NCBIfam" id="TIGR01549">
    <property type="entry name" value="HAD-SF-IA-v1"/>
    <property type="match status" value="1"/>
</dbReference>
<evidence type="ECO:0000313" key="11">
    <source>
        <dbReference type="EMBL" id="SMD07297.1"/>
    </source>
</evidence>
<dbReference type="Gene3D" id="1.10.150.240">
    <property type="entry name" value="Putative phosphatase, domain 2"/>
    <property type="match status" value="1"/>
</dbReference>
<accession>A0A1W2ECE0</accession>
<dbReference type="InterPro" id="IPR023214">
    <property type="entry name" value="HAD_sf"/>
</dbReference>
<dbReference type="GO" id="GO:0006281">
    <property type="term" value="P:DNA repair"/>
    <property type="evidence" value="ECO:0007669"/>
    <property type="project" value="TreeGrafter"/>
</dbReference>
<keyword evidence="9 10" id="KW-0119">Carbohydrate metabolism</keyword>
<dbReference type="GO" id="GO:0005829">
    <property type="term" value="C:cytosol"/>
    <property type="evidence" value="ECO:0007669"/>
    <property type="project" value="TreeGrafter"/>
</dbReference>
<evidence type="ECO:0000256" key="7">
    <source>
        <dbReference type="ARBA" id="ARBA00022801"/>
    </source>
</evidence>
<name>A0A1W2ECE0_9RHOB</name>
<evidence type="ECO:0000256" key="8">
    <source>
        <dbReference type="ARBA" id="ARBA00022842"/>
    </source>
</evidence>